<keyword evidence="7" id="KW-0175">Coiled coil</keyword>
<feature type="region of interest" description="Disordered" evidence="8">
    <location>
        <begin position="32"/>
        <end position="53"/>
    </location>
</feature>
<evidence type="ECO:0000313" key="10">
    <source>
        <dbReference type="EMBL" id="GET87595.1"/>
    </source>
</evidence>
<dbReference type="SUPFAM" id="SSF58038">
    <property type="entry name" value="SNARE fusion complex"/>
    <property type="match status" value="1"/>
</dbReference>
<dbReference type="GO" id="GO:0006906">
    <property type="term" value="P:vesicle fusion"/>
    <property type="evidence" value="ECO:0007669"/>
    <property type="project" value="TreeGrafter"/>
</dbReference>
<dbReference type="GO" id="GO:0000149">
    <property type="term" value="F:SNARE binding"/>
    <property type="evidence" value="ECO:0007669"/>
    <property type="project" value="TreeGrafter"/>
</dbReference>
<dbReference type="PANTHER" id="PTHR21230:SF26">
    <property type="entry name" value="VESICLE TRANSPORT THROUGH INTERACTION WITH T-SNARES HOMOLOG 1A"/>
    <property type="match status" value="1"/>
</dbReference>
<accession>A0A640KES3</accession>
<evidence type="ECO:0000256" key="9">
    <source>
        <dbReference type="SAM" id="Phobius"/>
    </source>
</evidence>
<evidence type="ECO:0000256" key="8">
    <source>
        <dbReference type="SAM" id="MobiDB-lite"/>
    </source>
</evidence>
<proteinExistence type="predicted"/>
<keyword evidence="2" id="KW-0813">Transport</keyword>
<evidence type="ECO:0000256" key="6">
    <source>
        <dbReference type="ARBA" id="ARBA00023136"/>
    </source>
</evidence>
<organism evidence="10 11">
    <name type="scientific">Leishmania tarentolae</name>
    <name type="common">Sauroleishmania tarentolae</name>
    <dbReference type="NCBI Taxonomy" id="5689"/>
    <lineage>
        <taxon>Eukaryota</taxon>
        <taxon>Discoba</taxon>
        <taxon>Euglenozoa</taxon>
        <taxon>Kinetoplastea</taxon>
        <taxon>Metakinetoplastina</taxon>
        <taxon>Trypanosomatida</taxon>
        <taxon>Trypanosomatidae</taxon>
        <taxon>Leishmaniinae</taxon>
        <taxon>Leishmania</taxon>
        <taxon>lizard Leishmania</taxon>
    </lineage>
</organism>
<dbReference type="GO" id="GO:0005789">
    <property type="term" value="C:endoplasmic reticulum membrane"/>
    <property type="evidence" value="ECO:0007669"/>
    <property type="project" value="TreeGrafter"/>
</dbReference>
<comment type="caution">
    <text evidence="10">The sequence shown here is derived from an EMBL/GenBank/DDBJ whole genome shotgun (WGS) entry which is preliminary data.</text>
</comment>
<dbReference type="GO" id="GO:0005794">
    <property type="term" value="C:Golgi apparatus"/>
    <property type="evidence" value="ECO:0007669"/>
    <property type="project" value="TreeGrafter"/>
</dbReference>
<evidence type="ECO:0000256" key="1">
    <source>
        <dbReference type="ARBA" id="ARBA00004211"/>
    </source>
</evidence>
<reference evidence="10" key="1">
    <citation type="submission" date="2019-11" db="EMBL/GenBank/DDBJ databases">
        <title>Leishmania tarentolae CDS.</title>
        <authorList>
            <person name="Goto Y."/>
            <person name="Yamagishi J."/>
        </authorList>
    </citation>
    <scope>NUCLEOTIDE SEQUENCE [LARGE SCALE GENOMIC DNA]</scope>
    <source>
        <strain evidence="10">Parrot Tar II</strain>
    </source>
</reference>
<dbReference type="GO" id="GO:0031201">
    <property type="term" value="C:SNARE complex"/>
    <property type="evidence" value="ECO:0007669"/>
    <property type="project" value="TreeGrafter"/>
</dbReference>
<dbReference type="PANTHER" id="PTHR21230">
    <property type="entry name" value="VESICLE TRANSPORT V-SNARE PROTEIN VTI1-RELATED"/>
    <property type="match status" value="1"/>
</dbReference>
<dbReference type="GO" id="GO:0012507">
    <property type="term" value="C:ER to Golgi transport vesicle membrane"/>
    <property type="evidence" value="ECO:0007669"/>
    <property type="project" value="TreeGrafter"/>
</dbReference>
<keyword evidence="11" id="KW-1185">Reference proteome</keyword>
<feature type="coiled-coil region" evidence="7">
    <location>
        <begin position="210"/>
        <end position="237"/>
    </location>
</feature>
<protein>
    <submittedName>
        <fullName evidence="10">Uncharacterized protein</fullName>
    </submittedName>
</protein>
<feature type="region of interest" description="Disordered" evidence="8">
    <location>
        <begin position="120"/>
        <end position="162"/>
    </location>
</feature>
<dbReference type="Proteomes" id="UP000419144">
    <property type="component" value="Unassembled WGS sequence"/>
</dbReference>
<feature type="compositionally biased region" description="Low complexity" evidence="8">
    <location>
        <begin position="121"/>
        <end position="131"/>
    </location>
</feature>
<keyword evidence="5 9" id="KW-1133">Transmembrane helix</keyword>
<evidence type="ECO:0000313" key="11">
    <source>
        <dbReference type="Proteomes" id="UP000419144"/>
    </source>
</evidence>
<name>A0A640KES3_LEITA</name>
<dbReference type="EMBL" id="BLBS01000022">
    <property type="protein sequence ID" value="GET87595.1"/>
    <property type="molecule type" value="Genomic_DNA"/>
</dbReference>
<comment type="subcellular location">
    <subcellularLocation>
        <location evidence="1">Membrane</location>
        <topology evidence="1">Single-pass type IV membrane protein</topology>
    </subcellularLocation>
</comment>
<feature type="compositionally biased region" description="Gly residues" evidence="8">
    <location>
        <begin position="37"/>
        <end position="52"/>
    </location>
</feature>
<sequence length="276" mass="30421">MTEAFAYHEELLDLERHLEGLPLDVHTLHQQTTAGVGSSGSNGGGRGGGGGNVTSSDARAAMFATAQDILRRLNRLLQQLRVEIRLLDGEERGVYEAHTSEHARKISCLREWVQQSKERAAQSTAASMAATLPASFPQGQRSTGVPWSPRESDKGDTEEGDGLVISNRGEARQMATRINKMQHSILQSLGHSEKLLNETETLGNEAATRLRAQTEQIKQTNADLDEMHSELARASTELKCFMRRMARDRLILCFAIAIVLCLIITGVLAVLKHKWQ</sequence>
<dbReference type="OrthoDB" id="19261at2759"/>
<evidence type="ECO:0000256" key="7">
    <source>
        <dbReference type="SAM" id="Coils"/>
    </source>
</evidence>
<dbReference type="GO" id="GO:0015031">
    <property type="term" value="P:protein transport"/>
    <property type="evidence" value="ECO:0007669"/>
    <property type="project" value="UniProtKB-KW"/>
</dbReference>
<evidence type="ECO:0000256" key="4">
    <source>
        <dbReference type="ARBA" id="ARBA00022927"/>
    </source>
</evidence>
<evidence type="ECO:0000256" key="5">
    <source>
        <dbReference type="ARBA" id="ARBA00022989"/>
    </source>
</evidence>
<keyword evidence="4" id="KW-0653">Protein transport</keyword>
<dbReference type="Gene3D" id="1.20.5.110">
    <property type="match status" value="1"/>
</dbReference>
<dbReference type="GO" id="GO:0031902">
    <property type="term" value="C:late endosome membrane"/>
    <property type="evidence" value="ECO:0007669"/>
    <property type="project" value="TreeGrafter"/>
</dbReference>
<evidence type="ECO:0000256" key="2">
    <source>
        <dbReference type="ARBA" id="ARBA00022448"/>
    </source>
</evidence>
<feature type="coiled-coil region" evidence="7">
    <location>
        <begin position="63"/>
        <end position="90"/>
    </location>
</feature>
<feature type="transmembrane region" description="Helical" evidence="9">
    <location>
        <begin position="250"/>
        <end position="271"/>
    </location>
</feature>
<evidence type="ECO:0000256" key="3">
    <source>
        <dbReference type="ARBA" id="ARBA00022692"/>
    </source>
</evidence>
<keyword evidence="6 9" id="KW-0472">Membrane</keyword>
<dbReference type="AlphaFoldDB" id="A0A640KES3"/>
<dbReference type="GO" id="GO:0005484">
    <property type="term" value="F:SNAP receptor activity"/>
    <property type="evidence" value="ECO:0007669"/>
    <property type="project" value="TreeGrafter"/>
</dbReference>
<keyword evidence="3 9" id="KW-0812">Transmembrane</keyword>
<dbReference type="VEuPathDB" id="TriTrypDB:LtaPh_1704051"/>
<gene>
    <name evidence="10" type="ORF">LtaPh_1704051</name>
</gene>